<dbReference type="GO" id="GO:0016787">
    <property type="term" value="F:hydrolase activity"/>
    <property type="evidence" value="ECO:0007669"/>
    <property type="project" value="UniProtKB-KW"/>
</dbReference>
<feature type="domain" description="IRG-type G" evidence="6">
    <location>
        <begin position="34"/>
        <end position="211"/>
    </location>
</feature>
<dbReference type="Proteomes" id="UP001591681">
    <property type="component" value="Unassembled WGS sequence"/>
</dbReference>
<dbReference type="PROSITE" id="PS51716">
    <property type="entry name" value="G_IRG"/>
    <property type="match status" value="1"/>
</dbReference>
<dbReference type="InterPro" id="IPR007743">
    <property type="entry name" value="Immunity-related_GTPase-like"/>
</dbReference>
<name>A0ABD1IVR4_9TELE</name>
<dbReference type="AlphaFoldDB" id="A0ABD1IVR4"/>
<feature type="transmembrane region" description="Helical" evidence="5">
    <location>
        <begin position="242"/>
        <end position="265"/>
    </location>
</feature>
<keyword evidence="5" id="KW-0812">Transmembrane</keyword>
<comment type="caution">
    <text evidence="7">The sequence shown here is derived from an EMBL/GenBank/DDBJ whole genome shotgun (WGS) entry which is preliminary data.</text>
</comment>
<sequence length="380" mass="41712">MDDNDSALLNDSGEQTKERAIAKAEEVVNGLNNVVLNIAVTGETGAGKSSFVNAIRGVKVGEKGSAPIGVTECTTEVTMYPHPTMPNVRIWDLPGIGTPRFKAKTYLKDVKFKNYDFFIIVSAFRFKENDLTLAKEIKKQKKNFYFVRSKIDLDVRNEMENGRAEEEVLHHIREDCLRNLSELGPPPIFLITSKDLSKFDFQKLQETMESDLPSQKKDVIVLSLPVYSMQSLEKKYSTLKKAIWALAVVSGGIAVAPVPGLSFAIDTTMVGSFFTNCYFSFGLDDKTLRKLSDRVDKPILEEVKKSKLMQAIVNSSPLTTNMAAKLGAAGIAEALSSLVPIAGSAVAAGVSFLSTRSVLLEGLDELYRVAKKVIEMAGLQ</sequence>
<dbReference type="InterPro" id="IPR051515">
    <property type="entry name" value="IRG"/>
</dbReference>
<dbReference type="Pfam" id="PF05049">
    <property type="entry name" value="IIGP"/>
    <property type="match status" value="1"/>
</dbReference>
<reference evidence="7 8" key="1">
    <citation type="submission" date="2024-09" db="EMBL/GenBank/DDBJ databases">
        <title>A chromosome-level genome assembly of Gray's grenadier anchovy, Coilia grayii.</title>
        <authorList>
            <person name="Fu Z."/>
        </authorList>
    </citation>
    <scope>NUCLEOTIDE SEQUENCE [LARGE SCALE GENOMIC DNA]</scope>
    <source>
        <strain evidence="7">G4</strain>
        <tissue evidence="7">Muscle</tissue>
    </source>
</reference>
<keyword evidence="3" id="KW-0378">Hydrolase</keyword>
<dbReference type="Gene3D" id="3.40.50.300">
    <property type="entry name" value="P-loop containing nucleotide triphosphate hydrolases"/>
    <property type="match status" value="1"/>
</dbReference>
<organism evidence="7 8">
    <name type="scientific">Coilia grayii</name>
    <name type="common">Gray's grenadier anchovy</name>
    <dbReference type="NCBI Taxonomy" id="363190"/>
    <lineage>
        <taxon>Eukaryota</taxon>
        <taxon>Metazoa</taxon>
        <taxon>Chordata</taxon>
        <taxon>Craniata</taxon>
        <taxon>Vertebrata</taxon>
        <taxon>Euteleostomi</taxon>
        <taxon>Actinopterygii</taxon>
        <taxon>Neopterygii</taxon>
        <taxon>Teleostei</taxon>
        <taxon>Clupei</taxon>
        <taxon>Clupeiformes</taxon>
        <taxon>Clupeoidei</taxon>
        <taxon>Engraulidae</taxon>
        <taxon>Coilinae</taxon>
        <taxon>Coilia</taxon>
    </lineage>
</organism>
<evidence type="ECO:0000259" key="6">
    <source>
        <dbReference type="PROSITE" id="PS51716"/>
    </source>
</evidence>
<dbReference type="InterPro" id="IPR030385">
    <property type="entry name" value="G_IRG_dom"/>
</dbReference>
<keyword evidence="8" id="KW-1185">Reference proteome</keyword>
<dbReference type="InterPro" id="IPR027417">
    <property type="entry name" value="P-loop_NTPase"/>
</dbReference>
<dbReference type="GO" id="GO:0005525">
    <property type="term" value="F:GTP binding"/>
    <property type="evidence" value="ECO:0007669"/>
    <property type="project" value="UniProtKB-KW"/>
</dbReference>
<protein>
    <recommendedName>
        <fullName evidence="6">IRG-type G domain-containing protein</fullName>
    </recommendedName>
</protein>
<evidence type="ECO:0000256" key="4">
    <source>
        <dbReference type="ARBA" id="ARBA00023134"/>
    </source>
</evidence>
<evidence type="ECO:0000313" key="7">
    <source>
        <dbReference type="EMBL" id="KAL2078340.1"/>
    </source>
</evidence>
<evidence type="ECO:0000256" key="2">
    <source>
        <dbReference type="ARBA" id="ARBA00022741"/>
    </source>
</evidence>
<dbReference type="SUPFAM" id="SSF52540">
    <property type="entry name" value="P-loop containing nucleoside triphosphate hydrolases"/>
    <property type="match status" value="1"/>
</dbReference>
<evidence type="ECO:0000256" key="3">
    <source>
        <dbReference type="ARBA" id="ARBA00022801"/>
    </source>
</evidence>
<keyword evidence="4" id="KW-0342">GTP-binding</keyword>
<gene>
    <name evidence="7" type="ORF">ACEWY4_026025</name>
</gene>
<dbReference type="EMBL" id="JBHFQA010000023">
    <property type="protein sequence ID" value="KAL2078340.1"/>
    <property type="molecule type" value="Genomic_DNA"/>
</dbReference>
<keyword evidence="5" id="KW-0472">Membrane</keyword>
<evidence type="ECO:0000256" key="1">
    <source>
        <dbReference type="ARBA" id="ARBA00005429"/>
    </source>
</evidence>
<dbReference type="FunFam" id="3.40.50.300:FF:000541">
    <property type="entry name" value="Immunity related GTPase M"/>
    <property type="match status" value="1"/>
</dbReference>
<dbReference type="PANTHER" id="PTHR32341">
    <property type="entry name" value="INTERFERON-INDUCIBLE GTPASE"/>
    <property type="match status" value="1"/>
</dbReference>
<dbReference type="PANTHER" id="PTHR32341:SF10">
    <property type="entry name" value="INTERFERON-INDUCIBLE GTPASE 5"/>
    <property type="match status" value="1"/>
</dbReference>
<comment type="similarity">
    <text evidence="1">Belongs to the TRAFAC class dynamin-like GTPase superfamily. IRG family.</text>
</comment>
<keyword evidence="5" id="KW-1133">Transmembrane helix</keyword>
<keyword evidence="2" id="KW-0547">Nucleotide-binding</keyword>
<proteinExistence type="inferred from homology"/>
<accession>A0ABD1IVR4</accession>
<evidence type="ECO:0000256" key="5">
    <source>
        <dbReference type="SAM" id="Phobius"/>
    </source>
</evidence>
<evidence type="ECO:0000313" key="8">
    <source>
        <dbReference type="Proteomes" id="UP001591681"/>
    </source>
</evidence>